<dbReference type="Proteomes" id="UP001355653">
    <property type="component" value="Unassembled WGS sequence"/>
</dbReference>
<reference evidence="1 2" key="1">
    <citation type="submission" date="2023-03" db="EMBL/GenBank/DDBJ databases">
        <title>Bacillus Genome Sequencing.</title>
        <authorList>
            <person name="Dunlap C."/>
        </authorList>
    </citation>
    <scope>NUCLEOTIDE SEQUENCE [LARGE SCALE GENOMIC DNA]</scope>
    <source>
        <strain evidence="1 2">NRS-1351</strain>
    </source>
</reference>
<evidence type="ECO:0000313" key="1">
    <source>
        <dbReference type="EMBL" id="MEB4796691.1"/>
    </source>
</evidence>
<name>A0ABU6DG02_9BACL</name>
<organism evidence="1 2">
    <name type="scientific">Paenibacillus chondroitinus</name>
    <dbReference type="NCBI Taxonomy" id="59842"/>
    <lineage>
        <taxon>Bacteria</taxon>
        <taxon>Bacillati</taxon>
        <taxon>Bacillota</taxon>
        <taxon>Bacilli</taxon>
        <taxon>Bacillales</taxon>
        <taxon>Paenibacillaceae</taxon>
        <taxon>Paenibacillus</taxon>
    </lineage>
</organism>
<dbReference type="InterPro" id="IPR043519">
    <property type="entry name" value="NT_sf"/>
</dbReference>
<evidence type="ECO:0000313" key="2">
    <source>
        <dbReference type="Proteomes" id="UP001355653"/>
    </source>
</evidence>
<keyword evidence="2" id="KW-1185">Reference proteome</keyword>
<dbReference type="PANTHER" id="PTHR34822:SF1">
    <property type="entry name" value="GRPB FAMILY PROTEIN"/>
    <property type="match status" value="1"/>
</dbReference>
<dbReference type="PANTHER" id="PTHR34822">
    <property type="entry name" value="GRPB DOMAIN PROTEIN (AFU_ORTHOLOGUE AFUA_1G01530)"/>
    <property type="match status" value="1"/>
</dbReference>
<dbReference type="EMBL" id="JAROBY010000037">
    <property type="protein sequence ID" value="MEB4796691.1"/>
    <property type="molecule type" value="Genomic_DNA"/>
</dbReference>
<gene>
    <name evidence="1" type="ORF">P5G65_22535</name>
</gene>
<dbReference type="InterPro" id="IPR007344">
    <property type="entry name" value="GrpB/CoaE"/>
</dbReference>
<proteinExistence type="predicted"/>
<dbReference type="RefSeq" id="WP_246069204.1">
    <property type="nucleotide sequence ID" value="NZ_JAROBY010000037.1"/>
</dbReference>
<accession>A0ABU6DG02</accession>
<protein>
    <submittedName>
        <fullName evidence="1">GrpB family protein</fullName>
    </submittedName>
</protein>
<dbReference type="Gene3D" id="3.30.460.10">
    <property type="entry name" value="Beta Polymerase, domain 2"/>
    <property type="match status" value="1"/>
</dbReference>
<comment type="caution">
    <text evidence="1">The sequence shown here is derived from an EMBL/GenBank/DDBJ whole genome shotgun (WGS) entry which is preliminary data.</text>
</comment>
<dbReference type="Pfam" id="PF04229">
    <property type="entry name" value="GrpB"/>
    <property type="match status" value="1"/>
</dbReference>
<sequence length="139" mass="16308">MRSSLGDLAIRIDHVGSTSIECLDAKPIIDIQISVLNYDDVASYKTKIESVGFVFRDENPDKTKRYFRELPGTRRTHIHVRQGGSFSEQMTLLFRDYLREHPQDCLRYADEKHRLMELFKVTVQNMLMERANRLKKDDS</sequence>
<dbReference type="SUPFAM" id="SSF81301">
    <property type="entry name" value="Nucleotidyltransferase"/>
    <property type="match status" value="1"/>
</dbReference>